<dbReference type="Proteomes" id="UP001157961">
    <property type="component" value="Unassembled WGS sequence"/>
</dbReference>
<dbReference type="Gene3D" id="3.90.1200.10">
    <property type="match status" value="1"/>
</dbReference>
<evidence type="ECO:0000259" key="1">
    <source>
        <dbReference type="Pfam" id="PF01636"/>
    </source>
</evidence>
<dbReference type="Pfam" id="PF01636">
    <property type="entry name" value="APH"/>
    <property type="match status" value="1"/>
</dbReference>
<dbReference type="Gene3D" id="3.30.200.20">
    <property type="entry name" value="Phosphorylase Kinase, domain 1"/>
    <property type="match status" value="1"/>
</dbReference>
<sequence length="340" mass="37967">MSPRDIAIRSFLANTKWSTAEVCNLAGDASARRYKRLKLGKSETAVLMDDPTENGNSTERFAKIAAFLKGKGLSAPEIFSSDHTQGLLLIEDLGDDLFARIIPKDITKEGPLYLAASDVLTALHQYAPPSGLQSMDAPTLAQMIEPVFSWYISGADLPWQHAWATLHQTMLPIFETHFDTPDVMVLRDYHAENLLWLPNRQDEARVGLLDFQDALLGHRAYDLVSLLQDARRDVPMDIENRTKAHFVQSSGLDPEKFDVAYALLGAQRNLRIIGVFARLCMHYGKPDYVDLIPRVYDLALRNLKHPALQEPAEILTNTLPAPTPDILKKLKAKCATIPTP</sequence>
<comment type="caution">
    <text evidence="2">The sequence shown here is derived from an EMBL/GenBank/DDBJ whole genome shotgun (WGS) entry which is preliminary data.</text>
</comment>
<dbReference type="InterPro" id="IPR011009">
    <property type="entry name" value="Kinase-like_dom_sf"/>
</dbReference>
<accession>A0ABY1ND75</accession>
<organism evidence="2 3">
    <name type="scientific">Shimia sagamensis</name>
    <dbReference type="NCBI Taxonomy" id="1566352"/>
    <lineage>
        <taxon>Bacteria</taxon>
        <taxon>Pseudomonadati</taxon>
        <taxon>Pseudomonadota</taxon>
        <taxon>Alphaproteobacteria</taxon>
        <taxon>Rhodobacterales</taxon>
        <taxon>Roseobacteraceae</taxon>
    </lineage>
</organism>
<dbReference type="InterPro" id="IPR002575">
    <property type="entry name" value="Aminoglycoside_PTrfase"/>
</dbReference>
<evidence type="ECO:0000313" key="2">
    <source>
        <dbReference type="EMBL" id="SMP06396.1"/>
    </source>
</evidence>
<evidence type="ECO:0000313" key="3">
    <source>
        <dbReference type="Proteomes" id="UP001157961"/>
    </source>
</evidence>
<feature type="domain" description="Aminoglycoside phosphotransferase" evidence="1">
    <location>
        <begin position="23"/>
        <end position="235"/>
    </location>
</feature>
<dbReference type="RefSeq" id="WP_283424489.1">
    <property type="nucleotide sequence ID" value="NZ_FXTY01000001.1"/>
</dbReference>
<protein>
    <recommendedName>
        <fullName evidence="1">Aminoglycoside phosphotransferase domain-containing protein</fullName>
    </recommendedName>
</protein>
<dbReference type="SUPFAM" id="SSF56112">
    <property type="entry name" value="Protein kinase-like (PK-like)"/>
    <property type="match status" value="1"/>
</dbReference>
<keyword evidence="3" id="KW-1185">Reference proteome</keyword>
<gene>
    <name evidence="2" type="ORF">SAMN06265373_101641</name>
</gene>
<dbReference type="EMBL" id="FXTY01000001">
    <property type="protein sequence ID" value="SMP06396.1"/>
    <property type="molecule type" value="Genomic_DNA"/>
</dbReference>
<proteinExistence type="predicted"/>
<reference evidence="2 3" key="1">
    <citation type="submission" date="2017-05" db="EMBL/GenBank/DDBJ databases">
        <authorList>
            <person name="Varghese N."/>
            <person name="Submissions S."/>
        </authorList>
    </citation>
    <scope>NUCLEOTIDE SEQUENCE [LARGE SCALE GENOMIC DNA]</scope>
    <source>
        <strain evidence="2 3">DSM 29734</strain>
    </source>
</reference>
<name>A0ABY1ND75_9RHOB</name>